<feature type="region of interest" description="Disordered" evidence="2">
    <location>
        <begin position="22"/>
        <end position="45"/>
    </location>
</feature>
<feature type="compositionally biased region" description="Basic residues" evidence="2">
    <location>
        <begin position="22"/>
        <end position="31"/>
    </location>
</feature>
<dbReference type="InterPro" id="IPR003676">
    <property type="entry name" value="SAUR_fam"/>
</dbReference>
<keyword evidence="4" id="KW-1185">Reference proteome</keyword>
<evidence type="ECO:0000256" key="1">
    <source>
        <dbReference type="ARBA" id="ARBA00006974"/>
    </source>
</evidence>
<dbReference type="InParanoid" id="A0A2P5F9H2"/>
<dbReference type="PANTHER" id="PTHR31929">
    <property type="entry name" value="SAUR-LIKE AUXIN-RESPONSIVE PROTEIN FAMILY-RELATED"/>
    <property type="match status" value="1"/>
</dbReference>
<comment type="similarity">
    <text evidence="1">Belongs to the ARG7 family.</text>
</comment>
<comment type="caution">
    <text evidence="3">The sequence shown here is derived from an EMBL/GenBank/DDBJ whole genome shotgun (WGS) entry which is preliminary data.</text>
</comment>
<organism evidence="3 4">
    <name type="scientific">Trema orientale</name>
    <name type="common">Charcoal tree</name>
    <name type="synonym">Celtis orientalis</name>
    <dbReference type="NCBI Taxonomy" id="63057"/>
    <lineage>
        <taxon>Eukaryota</taxon>
        <taxon>Viridiplantae</taxon>
        <taxon>Streptophyta</taxon>
        <taxon>Embryophyta</taxon>
        <taxon>Tracheophyta</taxon>
        <taxon>Spermatophyta</taxon>
        <taxon>Magnoliopsida</taxon>
        <taxon>eudicotyledons</taxon>
        <taxon>Gunneridae</taxon>
        <taxon>Pentapetalae</taxon>
        <taxon>rosids</taxon>
        <taxon>fabids</taxon>
        <taxon>Rosales</taxon>
        <taxon>Cannabaceae</taxon>
        <taxon>Trema</taxon>
    </lineage>
</organism>
<dbReference type="EMBL" id="JXTC01000052">
    <property type="protein sequence ID" value="PON94428.1"/>
    <property type="molecule type" value="Genomic_DNA"/>
</dbReference>
<evidence type="ECO:0000313" key="3">
    <source>
        <dbReference type="EMBL" id="PON94428.1"/>
    </source>
</evidence>
<dbReference type="Pfam" id="PF02519">
    <property type="entry name" value="Auxin_inducible"/>
    <property type="match status" value="1"/>
</dbReference>
<evidence type="ECO:0000313" key="4">
    <source>
        <dbReference type="Proteomes" id="UP000237000"/>
    </source>
</evidence>
<dbReference type="Proteomes" id="UP000237000">
    <property type="component" value="Unassembled WGS sequence"/>
</dbReference>
<gene>
    <name evidence="3" type="ORF">TorRG33x02_099020</name>
</gene>
<dbReference type="STRING" id="63057.A0A2P5F9H2"/>
<reference evidence="4" key="1">
    <citation type="submission" date="2016-06" db="EMBL/GenBank/DDBJ databases">
        <title>Parallel loss of symbiosis genes in relatives of nitrogen-fixing non-legume Parasponia.</title>
        <authorList>
            <person name="Van Velzen R."/>
            <person name="Holmer R."/>
            <person name="Bu F."/>
            <person name="Rutten L."/>
            <person name="Van Zeijl A."/>
            <person name="Liu W."/>
            <person name="Santuari L."/>
            <person name="Cao Q."/>
            <person name="Sharma T."/>
            <person name="Shen D."/>
            <person name="Roswanjaya Y."/>
            <person name="Wardhani T."/>
            <person name="Kalhor M.S."/>
            <person name="Jansen J."/>
            <person name="Van den Hoogen J."/>
            <person name="Gungor B."/>
            <person name="Hartog M."/>
            <person name="Hontelez J."/>
            <person name="Verver J."/>
            <person name="Yang W.-C."/>
            <person name="Schijlen E."/>
            <person name="Repin R."/>
            <person name="Schilthuizen M."/>
            <person name="Schranz E."/>
            <person name="Heidstra R."/>
            <person name="Miyata K."/>
            <person name="Fedorova E."/>
            <person name="Kohlen W."/>
            <person name="Bisseling T."/>
            <person name="Smit S."/>
            <person name="Geurts R."/>
        </authorList>
    </citation>
    <scope>NUCLEOTIDE SEQUENCE [LARGE SCALE GENOMIC DNA]</scope>
    <source>
        <strain evidence="4">cv. RG33-2</strain>
    </source>
</reference>
<name>A0A2P5F9H2_TREOI</name>
<evidence type="ECO:0000256" key="2">
    <source>
        <dbReference type="SAM" id="MobiDB-lite"/>
    </source>
</evidence>
<dbReference type="GO" id="GO:0009733">
    <property type="term" value="P:response to auxin"/>
    <property type="evidence" value="ECO:0007669"/>
    <property type="project" value="InterPro"/>
</dbReference>
<dbReference type="AlphaFoldDB" id="A0A2P5F9H2"/>
<proteinExistence type="inferred from homology"/>
<accession>A0A2P5F9H2</accession>
<protein>
    <submittedName>
        <fullName evidence="3">Small auxin-up RNA</fullName>
    </submittedName>
</protein>
<sequence>MAKLIRETFQLLLAKLRLKKRTSKGNSKTRKSSSSTDHDQEPAKVPEGFFPIYVGEEQKKYVVPISFLSVRIFQALLNQFEEQINKANAAGVKPVAVLCSTEMFESILHFVQSVLTARTTSSTGTCEEFFGVEKRLQD</sequence>
<dbReference type="OrthoDB" id="1489976at2759"/>